<evidence type="ECO:0000256" key="2">
    <source>
        <dbReference type="ARBA" id="ARBA00022485"/>
    </source>
</evidence>
<dbReference type="RefSeq" id="WP_189353923.1">
    <property type="nucleotide sequence ID" value="NZ_BMYP01000033.1"/>
</dbReference>
<evidence type="ECO:0000256" key="1">
    <source>
        <dbReference type="ARBA" id="ARBA00001966"/>
    </source>
</evidence>
<comment type="caution">
    <text evidence="8">The sequence shown here is derived from an EMBL/GenBank/DDBJ whole genome shotgun (WGS) entry which is preliminary data.</text>
</comment>
<evidence type="ECO:0000256" key="6">
    <source>
        <dbReference type="ARBA" id="ARBA00023014"/>
    </source>
</evidence>
<keyword evidence="3" id="KW-0949">S-adenosyl-L-methionine</keyword>
<dbReference type="SFLD" id="SFLDG01094">
    <property type="entry name" value="Uncharacterised_Radical_SAM_Su"/>
    <property type="match status" value="1"/>
</dbReference>
<dbReference type="Gene3D" id="3.20.20.70">
    <property type="entry name" value="Aldolase class I"/>
    <property type="match status" value="1"/>
</dbReference>
<dbReference type="PANTHER" id="PTHR30352">
    <property type="entry name" value="PYRUVATE FORMATE-LYASE-ACTIVATING ENZYME"/>
    <property type="match status" value="1"/>
</dbReference>
<keyword evidence="6" id="KW-0411">Iron-sulfur</keyword>
<dbReference type="PROSITE" id="PS51918">
    <property type="entry name" value="RADICAL_SAM"/>
    <property type="match status" value="1"/>
</dbReference>
<dbReference type="InterPro" id="IPR012840">
    <property type="entry name" value="NrdG2"/>
</dbReference>
<evidence type="ECO:0000256" key="3">
    <source>
        <dbReference type="ARBA" id="ARBA00022691"/>
    </source>
</evidence>
<evidence type="ECO:0000259" key="7">
    <source>
        <dbReference type="PROSITE" id="PS51918"/>
    </source>
</evidence>
<keyword evidence="9" id="KW-1185">Reference proteome</keyword>
<comment type="cofactor">
    <cofactor evidence="1">
        <name>[4Fe-4S] cluster</name>
        <dbReference type="ChEBI" id="CHEBI:49883"/>
    </cofactor>
</comment>
<evidence type="ECO:0000313" key="8">
    <source>
        <dbReference type="EMBL" id="GHD79839.1"/>
    </source>
</evidence>
<protein>
    <submittedName>
        <fullName evidence="8">Anaerobic ribonucleoside-triphosphate reductase activating protein</fullName>
    </submittedName>
</protein>
<dbReference type="PANTHER" id="PTHR30352:SF13">
    <property type="entry name" value="GLYCYL-RADICAL ENZYME ACTIVATING ENZYME YJJW-RELATED"/>
    <property type="match status" value="1"/>
</dbReference>
<evidence type="ECO:0000313" key="9">
    <source>
        <dbReference type="Proteomes" id="UP000662678"/>
    </source>
</evidence>
<sequence length="235" mass="25861">MNAAPAEHARIGGWQPFSACDWPGKLVAVVFLAGCPWRCGYCHNPQLLQRRHGERSWPQLRTQLQQRRGLLDGVVFSGGEPLAEPALPALLDEVRGMGFATGLHTGGSHPDRLQRILPLLDWVGLDIKTLPEHYPAITTVTGSGERVDASLDLLLAHGTAFECRSTIHPALHDDASLALLAERLSRRGVRHYAWQLLRPGRQLPQHFAPIMPGWPGAGLQQAVAAHFARFELRQG</sequence>
<dbReference type="InterPro" id="IPR058240">
    <property type="entry name" value="rSAM_sf"/>
</dbReference>
<dbReference type="InterPro" id="IPR034457">
    <property type="entry name" value="Organic_radical-activating"/>
</dbReference>
<dbReference type="CDD" id="cd01335">
    <property type="entry name" value="Radical_SAM"/>
    <property type="match status" value="1"/>
</dbReference>
<proteinExistence type="predicted"/>
<dbReference type="EMBL" id="BMYP01000033">
    <property type="protein sequence ID" value="GHD79839.1"/>
    <property type="molecule type" value="Genomic_DNA"/>
</dbReference>
<dbReference type="NCBIfam" id="TIGR02495">
    <property type="entry name" value="NrdG2"/>
    <property type="match status" value="1"/>
</dbReference>
<keyword evidence="5" id="KW-0408">Iron</keyword>
<dbReference type="Proteomes" id="UP000662678">
    <property type="component" value="Unassembled WGS sequence"/>
</dbReference>
<dbReference type="Pfam" id="PF04055">
    <property type="entry name" value="Radical_SAM"/>
    <property type="match status" value="1"/>
</dbReference>
<evidence type="ECO:0000256" key="4">
    <source>
        <dbReference type="ARBA" id="ARBA00022723"/>
    </source>
</evidence>
<organism evidence="8 9">
    <name type="scientific">Vogesella fluminis</name>
    <dbReference type="NCBI Taxonomy" id="1069161"/>
    <lineage>
        <taxon>Bacteria</taxon>
        <taxon>Pseudomonadati</taxon>
        <taxon>Pseudomonadota</taxon>
        <taxon>Betaproteobacteria</taxon>
        <taxon>Neisseriales</taxon>
        <taxon>Chromobacteriaceae</taxon>
        <taxon>Vogesella</taxon>
    </lineage>
</organism>
<reference evidence="9" key="1">
    <citation type="journal article" date="2019" name="Int. J. Syst. Evol. Microbiol.">
        <title>The Global Catalogue of Microorganisms (GCM) 10K type strain sequencing project: providing services to taxonomists for standard genome sequencing and annotation.</title>
        <authorList>
            <consortium name="The Broad Institute Genomics Platform"/>
            <consortium name="The Broad Institute Genome Sequencing Center for Infectious Disease"/>
            <person name="Wu L."/>
            <person name="Ma J."/>
        </authorList>
    </citation>
    <scope>NUCLEOTIDE SEQUENCE [LARGE SCALE GENOMIC DNA]</scope>
    <source>
        <strain evidence="9">KCTC 23713</strain>
    </source>
</reference>
<dbReference type="InterPro" id="IPR007197">
    <property type="entry name" value="rSAM"/>
</dbReference>
<gene>
    <name evidence="8" type="ORF">GCM10011419_23750</name>
</gene>
<keyword evidence="4" id="KW-0479">Metal-binding</keyword>
<feature type="domain" description="Radical SAM core" evidence="7">
    <location>
        <begin position="21"/>
        <end position="235"/>
    </location>
</feature>
<accession>A0ABQ3HDK2</accession>
<keyword evidence="2" id="KW-0004">4Fe-4S</keyword>
<dbReference type="SUPFAM" id="SSF102114">
    <property type="entry name" value="Radical SAM enzymes"/>
    <property type="match status" value="1"/>
</dbReference>
<dbReference type="InterPro" id="IPR013785">
    <property type="entry name" value="Aldolase_TIM"/>
</dbReference>
<dbReference type="SFLD" id="SFLDS00029">
    <property type="entry name" value="Radical_SAM"/>
    <property type="match status" value="1"/>
</dbReference>
<name>A0ABQ3HDK2_9NEIS</name>
<evidence type="ECO:0000256" key="5">
    <source>
        <dbReference type="ARBA" id="ARBA00023004"/>
    </source>
</evidence>